<dbReference type="OrthoDB" id="3193022at2"/>
<dbReference type="GO" id="GO:0003700">
    <property type="term" value="F:DNA-binding transcription factor activity"/>
    <property type="evidence" value="ECO:0007669"/>
    <property type="project" value="TreeGrafter"/>
</dbReference>
<dbReference type="Gene3D" id="1.10.357.10">
    <property type="entry name" value="Tetracycline Repressor, domain 2"/>
    <property type="match status" value="1"/>
</dbReference>
<dbReference type="InterPro" id="IPR009057">
    <property type="entry name" value="Homeodomain-like_sf"/>
</dbReference>
<evidence type="ECO:0000313" key="7">
    <source>
        <dbReference type="Proteomes" id="UP000267536"/>
    </source>
</evidence>
<dbReference type="Proteomes" id="UP000267536">
    <property type="component" value="Unassembled WGS sequence"/>
</dbReference>
<sequence length="238" mass="26676">MTSESGSPGTDGIDAVYTAAGLIDGSASIAKRPNRRGEQTRDKLVKAAVECFTEYGYTRTRISDITHHADTAQGNFYRHFTSLDDIFLAALRPSLTELAAARLRPDHAHGELESLIEVNTTYLQSYARNRHMLRLLREAAAASENKGFQQLWLNLRADFVRRTERWLTRLEDQGVIAHCDKSLLAETLGCATEQMAYVHVGLPVTAPRRERIEDLGRALGELWYRALPLAEAVSEVHR</sequence>
<keyword evidence="1" id="KW-0805">Transcription regulation</keyword>
<accession>A0A3N4GR36</accession>
<evidence type="ECO:0000256" key="1">
    <source>
        <dbReference type="ARBA" id="ARBA00023015"/>
    </source>
</evidence>
<dbReference type="InterPro" id="IPR036271">
    <property type="entry name" value="Tet_transcr_reg_TetR-rel_C_sf"/>
</dbReference>
<name>A0A3N4GR36_9ACTN</name>
<dbReference type="GO" id="GO:0000976">
    <property type="term" value="F:transcription cis-regulatory region binding"/>
    <property type="evidence" value="ECO:0007669"/>
    <property type="project" value="TreeGrafter"/>
</dbReference>
<dbReference type="SUPFAM" id="SSF48498">
    <property type="entry name" value="Tetracyclin repressor-like, C-terminal domain"/>
    <property type="match status" value="1"/>
</dbReference>
<keyword evidence="2 4" id="KW-0238">DNA-binding</keyword>
<dbReference type="SUPFAM" id="SSF46689">
    <property type="entry name" value="Homeodomain-like"/>
    <property type="match status" value="1"/>
</dbReference>
<feature type="domain" description="HTH tetR-type" evidence="5">
    <location>
        <begin position="38"/>
        <end position="98"/>
    </location>
</feature>
<evidence type="ECO:0000313" key="6">
    <source>
        <dbReference type="EMBL" id="RPA64695.1"/>
    </source>
</evidence>
<reference evidence="6 7" key="1">
    <citation type="submission" date="2018-11" db="EMBL/GenBank/DDBJ databases">
        <title>Draft genome sequence of Gordonia sp. RS15-1S isolated from rice stems.</title>
        <authorList>
            <person name="Muangham S."/>
        </authorList>
    </citation>
    <scope>NUCLEOTIDE SEQUENCE [LARGE SCALE GENOMIC DNA]</scope>
    <source>
        <strain evidence="6 7">RS15-1S</strain>
    </source>
</reference>
<dbReference type="PROSITE" id="PS50977">
    <property type="entry name" value="HTH_TETR_2"/>
    <property type="match status" value="1"/>
</dbReference>
<dbReference type="InterPro" id="IPR001647">
    <property type="entry name" value="HTH_TetR"/>
</dbReference>
<dbReference type="InterPro" id="IPR050109">
    <property type="entry name" value="HTH-type_TetR-like_transc_reg"/>
</dbReference>
<dbReference type="Pfam" id="PF00440">
    <property type="entry name" value="TetR_N"/>
    <property type="match status" value="1"/>
</dbReference>
<feature type="DNA-binding region" description="H-T-H motif" evidence="4">
    <location>
        <begin position="61"/>
        <end position="80"/>
    </location>
</feature>
<proteinExistence type="predicted"/>
<dbReference type="RefSeq" id="WP_123926797.1">
    <property type="nucleotide sequence ID" value="NZ_JBPSDP010000004.1"/>
</dbReference>
<organism evidence="6 7">
    <name type="scientific">Gordonia oryzae</name>
    <dbReference type="NCBI Taxonomy" id="2487349"/>
    <lineage>
        <taxon>Bacteria</taxon>
        <taxon>Bacillati</taxon>
        <taxon>Actinomycetota</taxon>
        <taxon>Actinomycetes</taxon>
        <taxon>Mycobacteriales</taxon>
        <taxon>Gordoniaceae</taxon>
        <taxon>Gordonia</taxon>
    </lineage>
</organism>
<keyword evidence="7" id="KW-1185">Reference proteome</keyword>
<dbReference type="Gene3D" id="1.10.10.60">
    <property type="entry name" value="Homeodomain-like"/>
    <property type="match status" value="1"/>
</dbReference>
<protein>
    <submittedName>
        <fullName evidence="6">TetR/AcrR family transcriptional regulator</fullName>
    </submittedName>
</protein>
<evidence type="ECO:0000256" key="2">
    <source>
        <dbReference type="ARBA" id="ARBA00023125"/>
    </source>
</evidence>
<evidence type="ECO:0000259" key="5">
    <source>
        <dbReference type="PROSITE" id="PS50977"/>
    </source>
</evidence>
<dbReference type="AlphaFoldDB" id="A0A3N4GR36"/>
<dbReference type="PANTHER" id="PTHR30055">
    <property type="entry name" value="HTH-TYPE TRANSCRIPTIONAL REGULATOR RUTR"/>
    <property type="match status" value="1"/>
</dbReference>
<dbReference type="EMBL" id="RKMH01000004">
    <property type="protein sequence ID" value="RPA64695.1"/>
    <property type="molecule type" value="Genomic_DNA"/>
</dbReference>
<keyword evidence="3" id="KW-0804">Transcription</keyword>
<comment type="caution">
    <text evidence="6">The sequence shown here is derived from an EMBL/GenBank/DDBJ whole genome shotgun (WGS) entry which is preliminary data.</text>
</comment>
<dbReference type="PRINTS" id="PR00455">
    <property type="entry name" value="HTHTETR"/>
</dbReference>
<gene>
    <name evidence="6" type="ORF">EF294_06050</name>
</gene>
<evidence type="ECO:0000256" key="3">
    <source>
        <dbReference type="ARBA" id="ARBA00023163"/>
    </source>
</evidence>
<dbReference type="PANTHER" id="PTHR30055:SF238">
    <property type="entry name" value="MYCOFACTOCIN BIOSYNTHESIS TRANSCRIPTIONAL REGULATOR MFTR-RELATED"/>
    <property type="match status" value="1"/>
</dbReference>
<evidence type="ECO:0000256" key="4">
    <source>
        <dbReference type="PROSITE-ProRule" id="PRU00335"/>
    </source>
</evidence>